<comment type="caution">
    <text evidence="1">The sequence shown here is derived from an EMBL/GenBank/DDBJ whole genome shotgun (WGS) entry which is preliminary data.</text>
</comment>
<dbReference type="EMBL" id="JAUUUU010000007">
    <property type="protein sequence ID" value="MDP1521424.1"/>
    <property type="molecule type" value="Genomic_DNA"/>
</dbReference>
<dbReference type="RefSeq" id="WP_305171089.1">
    <property type="nucleotide sequence ID" value="NZ_JAUUUU010000007.1"/>
</dbReference>
<protein>
    <submittedName>
        <fullName evidence="1">DUF2288 domain-containing protein</fullName>
    </submittedName>
</protein>
<reference evidence="1" key="1">
    <citation type="journal article" date="2010" name="Int. J. Syst. Evol. Microbiol.">
        <title>Porticoccus litoralis gen. nov., sp. nov., a gammaproteobacterium isolated from the Yellow Sea.</title>
        <authorList>
            <person name="Oh H.M."/>
            <person name="Kim H."/>
            <person name="Kim K.M."/>
            <person name="Min G.S."/>
            <person name="Cho J.C."/>
        </authorList>
    </citation>
    <scope>NUCLEOTIDE SEQUENCE</scope>
    <source>
        <strain evidence="1">DSM 25064</strain>
    </source>
</reference>
<proteinExistence type="predicted"/>
<gene>
    <name evidence="1" type="ORF">Q8A57_10630</name>
</gene>
<organism evidence="1 2">
    <name type="scientific">Porticoccus litoralis</name>
    <dbReference type="NCBI Taxonomy" id="434086"/>
    <lineage>
        <taxon>Bacteria</taxon>
        <taxon>Pseudomonadati</taxon>
        <taxon>Pseudomonadota</taxon>
        <taxon>Gammaproteobacteria</taxon>
        <taxon>Cellvibrionales</taxon>
        <taxon>Porticoccaceae</taxon>
        <taxon>Porticoccus</taxon>
    </lineage>
</organism>
<evidence type="ECO:0000313" key="2">
    <source>
        <dbReference type="Proteomes" id="UP001178354"/>
    </source>
</evidence>
<sequence length="94" mass="10565">MLKEELLQETAKISWQELQKFFANGSTIYVAPELDLIDVAGEICQDNKEKVQSWMAAGQVGQVSDEQAVTWLETDALVWSVVVKPWVLVQPVCN</sequence>
<dbReference type="InterPro" id="IPR018741">
    <property type="entry name" value="DUF2288"/>
</dbReference>
<dbReference type="Proteomes" id="UP001178354">
    <property type="component" value="Unassembled WGS sequence"/>
</dbReference>
<reference evidence="1" key="2">
    <citation type="submission" date="2023-08" db="EMBL/GenBank/DDBJ databases">
        <authorList>
            <person name="Luo J."/>
        </authorList>
    </citation>
    <scope>NUCLEOTIDE SEQUENCE</scope>
    <source>
        <strain evidence="1">DSM 25064</strain>
    </source>
</reference>
<evidence type="ECO:0000313" key="1">
    <source>
        <dbReference type="EMBL" id="MDP1521424.1"/>
    </source>
</evidence>
<name>A0AAW8B7Z4_9GAMM</name>
<dbReference type="Pfam" id="PF10052">
    <property type="entry name" value="DUF2288"/>
    <property type="match status" value="1"/>
</dbReference>
<dbReference type="AlphaFoldDB" id="A0AAW8B7Z4"/>
<keyword evidence="2" id="KW-1185">Reference proteome</keyword>
<accession>A0AAW8B7Z4</accession>